<dbReference type="Proteomes" id="UP000078284">
    <property type="component" value="Chromosome 1"/>
</dbReference>
<dbReference type="PANTHER" id="PTHR46285">
    <property type="entry name" value="PROTEINASE INHIBITOR I4, SERPIN (DUF716)-RELATED"/>
    <property type="match status" value="1"/>
</dbReference>
<dbReference type="EMBL" id="LUHQ01000001">
    <property type="protein sequence ID" value="OAP19686.1"/>
    <property type="molecule type" value="Genomic_DNA"/>
</dbReference>
<feature type="transmembrane region" description="Helical" evidence="6">
    <location>
        <begin position="91"/>
        <end position="110"/>
    </location>
</feature>
<keyword evidence="3 6" id="KW-0812">Transmembrane</keyword>
<feature type="transmembrane region" description="Helical" evidence="6">
    <location>
        <begin position="52"/>
        <end position="71"/>
    </location>
</feature>
<evidence type="ECO:0000256" key="4">
    <source>
        <dbReference type="ARBA" id="ARBA00022989"/>
    </source>
</evidence>
<feature type="transmembrane region" description="Helical" evidence="6">
    <location>
        <begin position="122"/>
        <end position="141"/>
    </location>
</feature>
<feature type="transmembrane region" description="Helical" evidence="6">
    <location>
        <begin position="186"/>
        <end position="204"/>
    </location>
</feature>
<accession>A0A178WN98</accession>
<evidence type="ECO:0000256" key="3">
    <source>
        <dbReference type="ARBA" id="ARBA00022692"/>
    </source>
</evidence>
<evidence type="ECO:0000313" key="8">
    <source>
        <dbReference type="Proteomes" id="UP000078284"/>
    </source>
</evidence>
<keyword evidence="4 6" id="KW-1133">Transmembrane helix</keyword>
<keyword evidence="5 6" id="KW-0472">Membrane</keyword>
<dbReference type="ExpressionAtlas" id="A0A178WN98">
    <property type="expression patterns" value="baseline and differential"/>
</dbReference>
<dbReference type="PANTHER" id="PTHR46285:SF9">
    <property type="entry name" value="(RAPE) HYPOTHETICAL PROTEIN"/>
    <property type="match status" value="1"/>
</dbReference>
<evidence type="ECO:0000256" key="5">
    <source>
        <dbReference type="ARBA" id="ARBA00023136"/>
    </source>
</evidence>
<evidence type="ECO:0000313" key="7">
    <source>
        <dbReference type="EMBL" id="OAP19686.1"/>
    </source>
</evidence>
<reference evidence="8" key="1">
    <citation type="journal article" date="2016" name="Proc. Natl. Acad. Sci. U.S.A.">
        <title>Chromosome-level assembly of Arabidopsis thaliana Ler reveals the extent of translocation and inversion polymorphisms.</title>
        <authorList>
            <person name="Zapata L."/>
            <person name="Ding J."/>
            <person name="Willing E.M."/>
            <person name="Hartwig B."/>
            <person name="Bezdan D."/>
            <person name="Jiao W.B."/>
            <person name="Patel V."/>
            <person name="Velikkakam James G."/>
            <person name="Koornneef M."/>
            <person name="Ossowski S."/>
            <person name="Schneeberger K."/>
        </authorList>
    </citation>
    <scope>NUCLEOTIDE SEQUENCE [LARGE SCALE GENOMIC DNA]</scope>
    <source>
        <strain evidence="8">cv. Landsberg erecta</strain>
    </source>
</reference>
<dbReference type="InterPro" id="IPR006904">
    <property type="entry name" value="DUF716"/>
</dbReference>
<evidence type="ECO:0000256" key="1">
    <source>
        <dbReference type="ARBA" id="ARBA00004141"/>
    </source>
</evidence>
<proteinExistence type="inferred from homology"/>
<dbReference type="AlphaFoldDB" id="A0A178WN98"/>
<comment type="subcellular location">
    <subcellularLocation>
        <location evidence="1">Membrane</location>
        <topology evidence="1">Multi-pass membrane protein</topology>
    </subcellularLocation>
</comment>
<comment type="caution">
    <text evidence="7">The sequence shown here is derived from an EMBL/GenBank/DDBJ whole genome shotgun (WGS) entry which is preliminary data.</text>
</comment>
<feature type="transmembrane region" description="Helical" evidence="6">
    <location>
        <begin position="242"/>
        <end position="260"/>
    </location>
</feature>
<dbReference type="GO" id="GO:0016020">
    <property type="term" value="C:membrane"/>
    <property type="evidence" value="ECO:0007669"/>
    <property type="project" value="UniProtKB-SubCell"/>
</dbReference>
<gene>
    <name evidence="7" type="ordered locus">AXX17_At1g49760</name>
</gene>
<evidence type="ECO:0000256" key="6">
    <source>
        <dbReference type="SAM" id="Phobius"/>
    </source>
</evidence>
<feature type="transmembrane region" description="Helical" evidence="6">
    <location>
        <begin position="12"/>
        <end position="31"/>
    </location>
</feature>
<sequence length="311" mass="35082">MGSFLGHVLPGFAFVALGLWHLFNNIKLFCLHPNTFSSSTWFPISKLRHLELYLIMLSSTASISMELFIGPRRHHPFDVDGTIPSNHLHNFEHSSISMSFLVYAVLALVLDRARPRAAASEGLTMLAAAAAFSQQLLLFHFHSTDHMGVEGQYHVILQVVIFVSLLTTIMGIFLPKSFLVSLVRSSSIAFQGVWLIVIGCMLYRPSLIPKGCYIHDEGRHIIVKCSTEEALHRAKSLVNLEFSWLFVTNTLFVVTLYLILDRVYGENVEYSSLTTNNQTYQDDEEQHFESKSTQKTSFVQMGKLVGHGQKM</sequence>
<protein>
    <recommendedName>
        <fullName evidence="9">Proteinase inhibitor I4, serpin (DUF716)</fullName>
    </recommendedName>
</protein>
<feature type="transmembrane region" description="Helical" evidence="6">
    <location>
        <begin position="153"/>
        <end position="174"/>
    </location>
</feature>
<dbReference type="Pfam" id="PF04819">
    <property type="entry name" value="DUF716"/>
    <property type="match status" value="1"/>
</dbReference>
<evidence type="ECO:0000256" key="2">
    <source>
        <dbReference type="ARBA" id="ARBA00006948"/>
    </source>
</evidence>
<evidence type="ECO:0008006" key="9">
    <source>
        <dbReference type="Google" id="ProtNLM"/>
    </source>
</evidence>
<comment type="similarity">
    <text evidence="2">Belongs to the TMEM45 family.</text>
</comment>
<organism evidence="7 8">
    <name type="scientific">Arabidopsis thaliana</name>
    <name type="common">Mouse-ear cress</name>
    <dbReference type="NCBI Taxonomy" id="3702"/>
    <lineage>
        <taxon>Eukaryota</taxon>
        <taxon>Viridiplantae</taxon>
        <taxon>Streptophyta</taxon>
        <taxon>Embryophyta</taxon>
        <taxon>Tracheophyta</taxon>
        <taxon>Spermatophyta</taxon>
        <taxon>Magnoliopsida</taxon>
        <taxon>eudicotyledons</taxon>
        <taxon>Gunneridae</taxon>
        <taxon>Pentapetalae</taxon>
        <taxon>rosids</taxon>
        <taxon>malvids</taxon>
        <taxon>Brassicales</taxon>
        <taxon>Brassicaceae</taxon>
        <taxon>Camelineae</taxon>
        <taxon>Arabidopsis</taxon>
    </lineage>
</organism>
<name>A0A178WN98_ARATH</name>